<reference evidence="3" key="1">
    <citation type="journal article" date="2014" name="Science">
        <title>Ancient hybridizations among the ancestral genomes of bread wheat.</title>
        <authorList>
            <consortium name="International Wheat Genome Sequencing Consortium,"/>
            <person name="Marcussen T."/>
            <person name="Sandve S.R."/>
            <person name="Heier L."/>
            <person name="Spannagl M."/>
            <person name="Pfeifer M."/>
            <person name="Jakobsen K.S."/>
            <person name="Wulff B.B."/>
            <person name="Steuernagel B."/>
            <person name="Mayer K.F."/>
            <person name="Olsen O.A."/>
        </authorList>
    </citation>
    <scope>NUCLEOTIDE SEQUENCE [LARGE SCALE GENOMIC DNA]</scope>
    <source>
        <strain evidence="3">cv. AL8/78</strain>
    </source>
</reference>
<proteinExistence type="predicted"/>
<name>A0A453GHM7_AEGTS</name>
<dbReference type="EnsemblPlants" id="AET3Gv21020500.23">
    <property type="protein sequence ID" value="AET3Gv21020500.23"/>
    <property type="gene ID" value="AET3Gv21020500"/>
</dbReference>
<reference evidence="2" key="3">
    <citation type="journal article" date="2017" name="Nature">
        <title>Genome sequence of the progenitor of the wheat D genome Aegilops tauschii.</title>
        <authorList>
            <person name="Luo M.C."/>
            <person name="Gu Y.Q."/>
            <person name="Puiu D."/>
            <person name="Wang H."/>
            <person name="Twardziok S.O."/>
            <person name="Deal K.R."/>
            <person name="Huo N."/>
            <person name="Zhu T."/>
            <person name="Wang L."/>
            <person name="Wang Y."/>
            <person name="McGuire P.E."/>
            <person name="Liu S."/>
            <person name="Long H."/>
            <person name="Ramasamy R.K."/>
            <person name="Rodriguez J.C."/>
            <person name="Van S.L."/>
            <person name="Yuan L."/>
            <person name="Wang Z."/>
            <person name="Xia Z."/>
            <person name="Xiao L."/>
            <person name="Anderson O.D."/>
            <person name="Ouyang S."/>
            <person name="Liang Y."/>
            <person name="Zimin A.V."/>
            <person name="Pertea G."/>
            <person name="Qi P."/>
            <person name="Bennetzen J.L."/>
            <person name="Dai X."/>
            <person name="Dawson M.W."/>
            <person name="Muller H.G."/>
            <person name="Kugler K."/>
            <person name="Rivarola-Duarte L."/>
            <person name="Spannagl M."/>
            <person name="Mayer K.F.X."/>
            <person name="Lu F.H."/>
            <person name="Bevan M.W."/>
            <person name="Leroy P."/>
            <person name="Li P."/>
            <person name="You F.M."/>
            <person name="Sun Q."/>
            <person name="Liu Z."/>
            <person name="Lyons E."/>
            <person name="Wicker T."/>
            <person name="Salzberg S.L."/>
            <person name="Devos K.M."/>
            <person name="Dvorak J."/>
        </authorList>
    </citation>
    <scope>NUCLEOTIDE SEQUENCE [LARGE SCALE GENOMIC DNA]</scope>
    <source>
        <strain evidence="2">cv. AL8/78</strain>
    </source>
</reference>
<reference evidence="2" key="4">
    <citation type="submission" date="2019-03" db="UniProtKB">
        <authorList>
            <consortium name="EnsemblPlants"/>
        </authorList>
    </citation>
    <scope>IDENTIFICATION</scope>
</reference>
<dbReference type="AlphaFoldDB" id="A0A453GHM7"/>
<feature type="region of interest" description="Disordered" evidence="1">
    <location>
        <begin position="1"/>
        <end position="40"/>
    </location>
</feature>
<keyword evidence="3" id="KW-1185">Reference proteome</keyword>
<protein>
    <submittedName>
        <fullName evidence="2">Uncharacterized protein</fullName>
    </submittedName>
</protein>
<dbReference type="Gramene" id="AET3Gv21020500.23">
    <property type="protein sequence ID" value="AET3Gv21020500.23"/>
    <property type="gene ID" value="AET3Gv21020500"/>
</dbReference>
<reference evidence="3" key="2">
    <citation type="journal article" date="2017" name="Nat. Plants">
        <title>The Aegilops tauschii genome reveals multiple impacts of transposons.</title>
        <authorList>
            <person name="Zhao G."/>
            <person name="Zou C."/>
            <person name="Li K."/>
            <person name="Wang K."/>
            <person name="Li T."/>
            <person name="Gao L."/>
            <person name="Zhang X."/>
            <person name="Wang H."/>
            <person name="Yang Z."/>
            <person name="Liu X."/>
            <person name="Jiang W."/>
            <person name="Mao L."/>
            <person name="Kong X."/>
            <person name="Jiao Y."/>
            <person name="Jia J."/>
        </authorList>
    </citation>
    <scope>NUCLEOTIDE SEQUENCE [LARGE SCALE GENOMIC DNA]</scope>
    <source>
        <strain evidence="3">cv. AL8/78</strain>
    </source>
</reference>
<reference evidence="2" key="5">
    <citation type="journal article" date="2021" name="G3 (Bethesda)">
        <title>Aegilops tauschii genome assembly Aet v5.0 features greater sequence contiguity and improved annotation.</title>
        <authorList>
            <person name="Wang L."/>
            <person name="Zhu T."/>
            <person name="Rodriguez J.C."/>
            <person name="Deal K.R."/>
            <person name="Dubcovsky J."/>
            <person name="McGuire P.E."/>
            <person name="Lux T."/>
            <person name="Spannagl M."/>
            <person name="Mayer K.F.X."/>
            <person name="Baldrich P."/>
            <person name="Meyers B.C."/>
            <person name="Huo N."/>
            <person name="Gu Y.Q."/>
            <person name="Zhou H."/>
            <person name="Devos K.M."/>
            <person name="Bennetzen J.L."/>
            <person name="Unver T."/>
            <person name="Budak H."/>
            <person name="Gulick P.J."/>
            <person name="Galiba G."/>
            <person name="Kalapos B."/>
            <person name="Nelson D.R."/>
            <person name="Li P."/>
            <person name="You F.M."/>
            <person name="Luo M.C."/>
            <person name="Dvorak J."/>
        </authorList>
    </citation>
    <scope>NUCLEOTIDE SEQUENCE [LARGE SCALE GENOMIC DNA]</scope>
    <source>
        <strain evidence="2">cv. AL8/78</strain>
    </source>
</reference>
<evidence type="ECO:0000313" key="3">
    <source>
        <dbReference type="Proteomes" id="UP000015105"/>
    </source>
</evidence>
<sequence>MGPGIPDPNVWPNFSAHHHSAPPPNRNPRRRPSPPPPAAMDEQQVLLGISRSDMLARIERCGRDPAMLDLGSNMLLHFAYEYLPDPPVSPTAPLSLAGASWVPDGVDRISRLPDVVLRDIIS</sequence>
<accession>A0A453GHM7</accession>
<evidence type="ECO:0000256" key="1">
    <source>
        <dbReference type="SAM" id="MobiDB-lite"/>
    </source>
</evidence>
<organism evidence="2 3">
    <name type="scientific">Aegilops tauschii subsp. strangulata</name>
    <name type="common">Goatgrass</name>
    <dbReference type="NCBI Taxonomy" id="200361"/>
    <lineage>
        <taxon>Eukaryota</taxon>
        <taxon>Viridiplantae</taxon>
        <taxon>Streptophyta</taxon>
        <taxon>Embryophyta</taxon>
        <taxon>Tracheophyta</taxon>
        <taxon>Spermatophyta</taxon>
        <taxon>Magnoliopsida</taxon>
        <taxon>Liliopsida</taxon>
        <taxon>Poales</taxon>
        <taxon>Poaceae</taxon>
        <taxon>BOP clade</taxon>
        <taxon>Pooideae</taxon>
        <taxon>Triticodae</taxon>
        <taxon>Triticeae</taxon>
        <taxon>Triticinae</taxon>
        <taxon>Aegilops</taxon>
    </lineage>
</organism>
<evidence type="ECO:0000313" key="2">
    <source>
        <dbReference type="EnsemblPlants" id="AET3Gv21020500.23"/>
    </source>
</evidence>
<dbReference type="Proteomes" id="UP000015105">
    <property type="component" value="Chromosome 3D"/>
</dbReference>